<keyword evidence="3 7" id="KW-1133">Transmembrane helix</keyword>
<evidence type="ECO:0000256" key="2">
    <source>
        <dbReference type="ARBA" id="ARBA00022692"/>
    </source>
</evidence>
<dbReference type="AlphaFoldDB" id="A0A3N4I9I8"/>
<feature type="transmembrane region" description="Helical" evidence="7">
    <location>
        <begin position="171"/>
        <end position="194"/>
    </location>
</feature>
<feature type="region of interest" description="Disordered" evidence="6">
    <location>
        <begin position="329"/>
        <end position="405"/>
    </location>
</feature>
<evidence type="ECO:0000259" key="8">
    <source>
        <dbReference type="Pfam" id="PF20684"/>
    </source>
</evidence>
<feature type="transmembrane region" description="Helical" evidence="7">
    <location>
        <begin position="219"/>
        <end position="241"/>
    </location>
</feature>
<evidence type="ECO:0000256" key="1">
    <source>
        <dbReference type="ARBA" id="ARBA00004141"/>
    </source>
</evidence>
<keyword evidence="10" id="KW-1185">Reference proteome</keyword>
<feature type="domain" description="Rhodopsin" evidence="8">
    <location>
        <begin position="67"/>
        <end position="319"/>
    </location>
</feature>
<feature type="transmembrane region" description="Helical" evidence="7">
    <location>
        <begin position="50"/>
        <end position="71"/>
    </location>
</feature>
<proteinExistence type="inferred from homology"/>
<feature type="compositionally biased region" description="Polar residues" evidence="6">
    <location>
        <begin position="380"/>
        <end position="401"/>
    </location>
</feature>
<sequence>MSDQWQNLKDALDSGEIVISIRWNATHPLTIEHLKLLTGVLHSSGNATKLLILDWSLLGVSTAFVFFRLWIRLRKLWRLGASDFFILASWCFVLAVCCFNTVLYIFQAKYARPGLPRTTALLLMPTERIMISAKIVFAMNVSYAFLLWTVKASFLALLAPPYRCLPRKYRMIFFGSVGFSVATFIVVLCLNLFWCFPVKRNWTLDPITDYCTPALNETVFVTTFIIHMLTDLNILVLPLFVIQSLGMQSRREYAGIFFVFLIGCLSIAASCARFAVVFESGTFNASSSMSTAQLEIWTPVEQNAAVIAACLPSMRVLIRGAAKSVRATSAKRSDKEYGASGASKESQSSKFSTKLKEHAKRLSSVTGRSDAESEIELGRTWQSRDTVSSRGYQHDNTSSHEQFLHPPSIRHVQQLQHSGSMRHMYTPPDFSKHDSAPYPQHQIIDDYIDPSQIAIAR</sequence>
<feature type="transmembrane region" description="Helical" evidence="7">
    <location>
        <begin position="135"/>
        <end position="159"/>
    </location>
</feature>
<dbReference type="STRING" id="1160509.A0A3N4I9I8"/>
<feature type="transmembrane region" description="Helical" evidence="7">
    <location>
        <begin position="253"/>
        <end position="276"/>
    </location>
</feature>
<dbReference type="Proteomes" id="UP000275078">
    <property type="component" value="Unassembled WGS sequence"/>
</dbReference>
<evidence type="ECO:0000256" key="4">
    <source>
        <dbReference type="ARBA" id="ARBA00023136"/>
    </source>
</evidence>
<keyword evidence="2 7" id="KW-0812">Transmembrane</keyword>
<comment type="subcellular location">
    <subcellularLocation>
        <location evidence="1">Membrane</location>
        <topology evidence="1">Multi-pass membrane protein</topology>
    </subcellularLocation>
</comment>
<dbReference type="GO" id="GO:0016020">
    <property type="term" value="C:membrane"/>
    <property type="evidence" value="ECO:0007669"/>
    <property type="project" value="UniProtKB-SubCell"/>
</dbReference>
<reference evidence="9 10" key="1">
    <citation type="journal article" date="2018" name="Nat. Ecol. Evol.">
        <title>Pezizomycetes genomes reveal the molecular basis of ectomycorrhizal truffle lifestyle.</title>
        <authorList>
            <person name="Murat C."/>
            <person name="Payen T."/>
            <person name="Noel B."/>
            <person name="Kuo A."/>
            <person name="Morin E."/>
            <person name="Chen J."/>
            <person name="Kohler A."/>
            <person name="Krizsan K."/>
            <person name="Balestrini R."/>
            <person name="Da Silva C."/>
            <person name="Montanini B."/>
            <person name="Hainaut M."/>
            <person name="Levati E."/>
            <person name="Barry K.W."/>
            <person name="Belfiori B."/>
            <person name="Cichocki N."/>
            <person name="Clum A."/>
            <person name="Dockter R.B."/>
            <person name="Fauchery L."/>
            <person name="Guy J."/>
            <person name="Iotti M."/>
            <person name="Le Tacon F."/>
            <person name="Lindquist E.A."/>
            <person name="Lipzen A."/>
            <person name="Malagnac F."/>
            <person name="Mello A."/>
            <person name="Molinier V."/>
            <person name="Miyauchi S."/>
            <person name="Poulain J."/>
            <person name="Riccioni C."/>
            <person name="Rubini A."/>
            <person name="Sitrit Y."/>
            <person name="Splivallo R."/>
            <person name="Traeger S."/>
            <person name="Wang M."/>
            <person name="Zifcakova L."/>
            <person name="Wipf D."/>
            <person name="Zambonelli A."/>
            <person name="Paolocci F."/>
            <person name="Nowrousian M."/>
            <person name="Ottonello S."/>
            <person name="Baldrian P."/>
            <person name="Spatafora J.W."/>
            <person name="Henrissat B."/>
            <person name="Nagy L.G."/>
            <person name="Aury J.M."/>
            <person name="Wincker P."/>
            <person name="Grigoriev I.V."/>
            <person name="Bonfante P."/>
            <person name="Martin F.M."/>
        </authorList>
    </citation>
    <scope>NUCLEOTIDE SEQUENCE [LARGE SCALE GENOMIC DNA]</scope>
    <source>
        <strain evidence="9 10">RN42</strain>
    </source>
</reference>
<comment type="similarity">
    <text evidence="5">Belongs to the SAT4 family.</text>
</comment>
<evidence type="ECO:0000256" key="7">
    <source>
        <dbReference type="SAM" id="Phobius"/>
    </source>
</evidence>
<dbReference type="Pfam" id="PF20684">
    <property type="entry name" value="Fung_rhodopsin"/>
    <property type="match status" value="1"/>
</dbReference>
<accession>A0A3N4I9I8</accession>
<evidence type="ECO:0000256" key="5">
    <source>
        <dbReference type="ARBA" id="ARBA00038359"/>
    </source>
</evidence>
<name>A0A3N4I9I8_ASCIM</name>
<dbReference type="PANTHER" id="PTHR33048">
    <property type="entry name" value="PTH11-LIKE INTEGRAL MEMBRANE PROTEIN (AFU_ORTHOLOGUE AFUA_5G11245)"/>
    <property type="match status" value="1"/>
</dbReference>
<dbReference type="InterPro" id="IPR052337">
    <property type="entry name" value="SAT4-like"/>
</dbReference>
<dbReference type="InterPro" id="IPR049326">
    <property type="entry name" value="Rhodopsin_dom_fungi"/>
</dbReference>
<evidence type="ECO:0000313" key="9">
    <source>
        <dbReference type="EMBL" id="RPA82739.1"/>
    </source>
</evidence>
<feature type="transmembrane region" description="Helical" evidence="7">
    <location>
        <begin position="83"/>
        <end position="106"/>
    </location>
</feature>
<evidence type="ECO:0000313" key="10">
    <source>
        <dbReference type="Proteomes" id="UP000275078"/>
    </source>
</evidence>
<dbReference type="OrthoDB" id="5273647at2759"/>
<keyword evidence="4 7" id="KW-0472">Membrane</keyword>
<protein>
    <recommendedName>
        <fullName evidence="8">Rhodopsin domain-containing protein</fullName>
    </recommendedName>
</protein>
<evidence type="ECO:0000256" key="3">
    <source>
        <dbReference type="ARBA" id="ARBA00022989"/>
    </source>
</evidence>
<dbReference type="PANTHER" id="PTHR33048:SF92">
    <property type="entry name" value="INTEGRAL MEMBRANE PROTEIN"/>
    <property type="match status" value="1"/>
</dbReference>
<feature type="compositionally biased region" description="Polar residues" evidence="6">
    <location>
        <begin position="343"/>
        <end position="352"/>
    </location>
</feature>
<gene>
    <name evidence="9" type="ORF">BJ508DRAFT_325205</name>
</gene>
<organism evidence="9 10">
    <name type="scientific">Ascobolus immersus RN42</name>
    <dbReference type="NCBI Taxonomy" id="1160509"/>
    <lineage>
        <taxon>Eukaryota</taxon>
        <taxon>Fungi</taxon>
        <taxon>Dikarya</taxon>
        <taxon>Ascomycota</taxon>
        <taxon>Pezizomycotina</taxon>
        <taxon>Pezizomycetes</taxon>
        <taxon>Pezizales</taxon>
        <taxon>Ascobolaceae</taxon>
        <taxon>Ascobolus</taxon>
    </lineage>
</organism>
<dbReference type="EMBL" id="ML119669">
    <property type="protein sequence ID" value="RPA82739.1"/>
    <property type="molecule type" value="Genomic_DNA"/>
</dbReference>
<evidence type="ECO:0000256" key="6">
    <source>
        <dbReference type="SAM" id="MobiDB-lite"/>
    </source>
</evidence>